<dbReference type="GO" id="GO:0072657">
    <property type="term" value="P:protein localization to membrane"/>
    <property type="evidence" value="ECO:0007669"/>
    <property type="project" value="TreeGrafter"/>
</dbReference>
<dbReference type="GO" id="GO:0016020">
    <property type="term" value="C:membrane"/>
    <property type="evidence" value="ECO:0007669"/>
    <property type="project" value="UniProtKB-SubCell"/>
</dbReference>
<accession>A0A6J3J8E0</accession>
<dbReference type="InterPro" id="IPR004240">
    <property type="entry name" value="EMP70"/>
</dbReference>
<keyword evidence="6 9" id="KW-1133">Transmembrane helix</keyword>
<evidence type="ECO:0000313" key="11">
    <source>
        <dbReference type="Proteomes" id="UP000504640"/>
    </source>
</evidence>
<evidence type="ECO:0000256" key="7">
    <source>
        <dbReference type="ARBA" id="ARBA00023034"/>
    </source>
</evidence>
<feature type="transmembrane region" description="Helical" evidence="9">
    <location>
        <begin position="452"/>
        <end position="480"/>
    </location>
</feature>
<dbReference type="PANTHER" id="PTHR10766:SF55">
    <property type="entry name" value="TRANSMEMBRANE 9 SUPERFAMILY MEMBER 4"/>
    <property type="match status" value="1"/>
</dbReference>
<protein>
    <recommendedName>
        <fullName evidence="9">Transmembrane 9 superfamily member</fullName>
    </recommendedName>
</protein>
<dbReference type="RefSeq" id="XP_032151172.1">
    <property type="nucleotide sequence ID" value="XM_032295281.1"/>
</dbReference>
<dbReference type="GeneID" id="116562838"/>
<comment type="subcellular location">
    <subcellularLocation>
        <location evidence="2">Golgi apparatus</location>
    </subcellularLocation>
    <subcellularLocation>
        <location evidence="1">Membrane</location>
        <topology evidence="1">Multi-pass membrane protein</topology>
    </subcellularLocation>
</comment>
<keyword evidence="8 9" id="KW-0472">Membrane</keyword>
<dbReference type="GO" id="GO:0005794">
    <property type="term" value="C:Golgi apparatus"/>
    <property type="evidence" value="ECO:0007669"/>
    <property type="project" value="UniProtKB-SubCell"/>
</dbReference>
<comment type="caution">
    <text evidence="9">Lacks conserved residue(s) required for the propagation of feature annotation.</text>
</comment>
<dbReference type="Pfam" id="PF02990">
    <property type="entry name" value="EMP70"/>
    <property type="match status" value="2"/>
</dbReference>
<organism evidence="11 12">
    <name type="scientific">Sapajus apella</name>
    <name type="common">Brown-capped capuchin</name>
    <name type="synonym">Cebus apella</name>
    <dbReference type="NCBI Taxonomy" id="9515"/>
    <lineage>
        <taxon>Eukaryota</taxon>
        <taxon>Metazoa</taxon>
        <taxon>Chordata</taxon>
        <taxon>Craniata</taxon>
        <taxon>Vertebrata</taxon>
        <taxon>Euteleostomi</taxon>
        <taxon>Mammalia</taxon>
        <taxon>Eutheria</taxon>
        <taxon>Euarchontoglires</taxon>
        <taxon>Primates</taxon>
        <taxon>Haplorrhini</taxon>
        <taxon>Platyrrhini</taxon>
        <taxon>Cebidae</taxon>
        <taxon>Cebinae</taxon>
        <taxon>Sapajus</taxon>
    </lineage>
</organism>
<feature type="transmembrane region" description="Helical" evidence="9">
    <location>
        <begin position="492"/>
        <end position="511"/>
    </location>
</feature>
<evidence type="ECO:0000256" key="5">
    <source>
        <dbReference type="ARBA" id="ARBA00022729"/>
    </source>
</evidence>
<evidence type="ECO:0000256" key="10">
    <source>
        <dbReference type="SAM" id="SignalP"/>
    </source>
</evidence>
<comment type="similarity">
    <text evidence="3 9">Belongs to the nonaspanin (TM9SF) (TC 9.A.2) family.</text>
</comment>
<dbReference type="PANTHER" id="PTHR10766">
    <property type="entry name" value="TRANSMEMBRANE 9 SUPERFAMILY PROTEIN"/>
    <property type="match status" value="1"/>
</dbReference>
<feature type="signal peptide" evidence="10">
    <location>
        <begin position="1"/>
        <end position="40"/>
    </location>
</feature>
<evidence type="ECO:0000256" key="6">
    <source>
        <dbReference type="ARBA" id="ARBA00022989"/>
    </source>
</evidence>
<keyword evidence="4 9" id="KW-0812">Transmembrane</keyword>
<dbReference type="CTD" id="9777"/>
<evidence type="ECO:0000313" key="12">
    <source>
        <dbReference type="RefSeq" id="XP_032151172.1"/>
    </source>
</evidence>
<evidence type="ECO:0000256" key="4">
    <source>
        <dbReference type="ARBA" id="ARBA00022692"/>
    </source>
</evidence>
<sequence length="562" mass="65377">MSSTTSADVITATRGSKMATAMDWLPWSLLLLSLTCETSAFYVPGVAPINFHQNDPVEIKAVKLTSSRTQLPYEYYSLPFCQPSKITYKAENLGEVLRGDRIVNTPFQVLMNSEKKCEVLCSQSNKPVTLTVEQSRLVAERITEDYYVHLIADNLPVATRLELYSNRDSDDKKKEKDVQFEHGYRLGFTDVNKIYLHNHLSFILYYHREDMEEDQEHTYRVVRFEVIPQSIRLEDLKADEKSSCTLPEGTNSSPQEIDPTKENQLYFTYSVHWEESDIKWASRWDTYLTMSDVQIHWFSIINSVVVVFFLSGILSMIIIRTLRKDIANYNKEDDITATLYPGVVFGICFVLNCFIWGKHSSGAVPFPTMVALLCMWFGISLPLVYLGYYFGFRKQPYDNPVRTNQIPRQIPEQRWYMNRFVGILMAGILPFGAMFIELFFIFSAIWENQFYYLFGFLFLVFIILVVSCSQISIVMVYFQLCAEDYRWWWRNFLVSGGSAFYVLVYAIFYFVNKLDIVEFIPSLLYFGYTALMVLSFWLLTGTIGFYAAYMFVRKIYAAVKID</sequence>
<proteinExistence type="inferred from homology"/>
<name>A0A6J3J8E0_SAPAP</name>
<evidence type="ECO:0000256" key="8">
    <source>
        <dbReference type="ARBA" id="ARBA00023136"/>
    </source>
</evidence>
<feature type="transmembrane region" description="Helical" evidence="9">
    <location>
        <begin position="420"/>
        <end position="446"/>
    </location>
</feature>
<feature type="transmembrane region" description="Helical" evidence="9">
    <location>
        <begin position="297"/>
        <end position="319"/>
    </location>
</feature>
<feature type="transmembrane region" description="Helical" evidence="9">
    <location>
        <begin position="339"/>
        <end position="357"/>
    </location>
</feature>
<dbReference type="Proteomes" id="UP000504640">
    <property type="component" value="Unplaced"/>
</dbReference>
<dbReference type="AlphaFoldDB" id="A0A6J3J8E0"/>
<gene>
    <name evidence="12" type="primary">TM9SF4</name>
</gene>
<keyword evidence="7" id="KW-0333">Golgi apparatus</keyword>
<evidence type="ECO:0000256" key="9">
    <source>
        <dbReference type="RuleBase" id="RU363079"/>
    </source>
</evidence>
<evidence type="ECO:0000256" key="3">
    <source>
        <dbReference type="ARBA" id="ARBA00005227"/>
    </source>
</evidence>
<feature type="chain" id="PRO_5026834152" description="Transmembrane 9 superfamily member" evidence="10">
    <location>
        <begin position="41"/>
        <end position="562"/>
    </location>
</feature>
<keyword evidence="5 10" id="KW-0732">Signal</keyword>
<evidence type="ECO:0000256" key="1">
    <source>
        <dbReference type="ARBA" id="ARBA00004141"/>
    </source>
</evidence>
<reference evidence="12" key="1">
    <citation type="submission" date="2025-08" db="UniProtKB">
        <authorList>
            <consortium name="RefSeq"/>
        </authorList>
    </citation>
    <scope>IDENTIFICATION</scope>
    <source>
        <tissue evidence="12">Blood</tissue>
    </source>
</reference>
<keyword evidence="11" id="KW-1185">Reference proteome</keyword>
<feature type="transmembrane region" description="Helical" evidence="9">
    <location>
        <begin position="523"/>
        <end position="552"/>
    </location>
</feature>
<evidence type="ECO:0000256" key="2">
    <source>
        <dbReference type="ARBA" id="ARBA00004555"/>
    </source>
</evidence>
<feature type="transmembrane region" description="Helical" evidence="9">
    <location>
        <begin position="369"/>
        <end position="392"/>
    </location>
</feature>